<dbReference type="GO" id="GO:0000172">
    <property type="term" value="C:ribonuclease MRP complex"/>
    <property type="evidence" value="ECO:0007669"/>
    <property type="project" value="TreeGrafter"/>
</dbReference>
<keyword evidence="5" id="KW-1185">Reference proteome</keyword>
<dbReference type="Proteomes" id="UP000053789">
    <property type="component" value="Unassembled WGS sequence"/>
</dbReference>
<dbReference type="InterPro" id="IPR002759">
    <property type="entry name" value="Pop5/Rpp14/Rnp2-like"/>
</dbReference>
<dbReference type="InterPro" id="IPR038085">
    <property type="entry name" value="Rnp2-like_sf"/>
</dbReference>
<feature type="region of interest" description="Disordered" evidence="3">
    <location>
        <begin position="132"/>
        <end position="157"/>
    </location>
</feature>
<protein>
    <submittedName>
        <fullName evidence="4">Uncharacterized protein</fullName>
    </submittedName>
</protein>
<dbReference type="PANTHER" id="PTHR15441">
    <property type="entry name" value="RIBONUCLEASE P PROTEIN SUBUNIT P14"/>
    <property type="match status" value="1"/>
</dbReference>
<dbReference type="VEuPathDB" id="FungiDB:Z519_01719"/>
<dbReference type="HOGENOM" id="CLU_086710_1_0_1"/>
<sequence>MVRIKHRYLLFNILYPSPSAPAPSTSSATSAAPPPLASSLTVKDAATPPPPPYILFLRPSPNHLTPALLVTHLRSQIQTLFGDHGVSVTQSSLRLVYFSPATSTGILRVPRAHFRLVWASLTFLTSVPAPSSLPAPHPSPAGGPRAGGKRGRGGTGDAAATAVWGRQEVACVVRVVRVSGTIKKSEEELLRRARREVVRAKLQGRSVGDQEDDAVLKGLFAGENGKTAAKGKGKADGLGLMGEESILDLDEEDEEDFENDSG</sequence>
<accession>A0A0D2I4F6</accession>
<dbReference type="GeneID" id="27694647"/>
<dbReference type="GO" id="GO:0001682">
    <property type="term" value="P:tRNA 5'-leader removal"/>
    <property type="evidence" value="ECO:0007669"/>
    <property type="project" value="InterPro"/>
</dbReference>
<dbReference type="PANTHER" id="PTHR15441:SF2">
    <property type="entry name" value="RIBONUCLEASE P_MRP PROTEIN SUBUNIT POP5"/>
    <property type="match status" value="1"/>
</dbReference>
<reference evidence="4" key="1">
    <citation type="submission" date="2015-01" db="EMBL/GenBank/DDBJ databases">
        <title>The Genome Sequence of Cladophialophora bantiana CBS 173.52.</title>
        <authorList>
            <consortium name="The Broad Institute Genomics Platform"/>
            <person name="Cuomo C."/>
            <person name="de Hoog S."/>
            <person name="Gorbushina A."/>
            <person name="Stielow B."/>
            <person name="Teixiera M."/>
            <person name="Abouelleil A."/>
            <person name="Chapman S.B."/>
            <person name="Priest M."/>
            <person name="Young S.K."/>
            <person name="Wortman J."/>
            <person name="Nusbaum C."/>
            <person name="Birren B."/>
        </authorList>
    </citation>
    <scope>NUCLEOTIDE SEQUENCE [LARGE SCALE GENOMIC DNA]</scope>
    <source>
        <strain evidence="4">CBS 173.52</strain>
    </source>
</reference>
<dbReference type="Pfam" id="PF01900">
    <property type="entry name" value="RNase_P_Rpp14"/>
    <property type="match status" value="1"/>
</dbReference>
<evidence type="ECO:0000256" key="1">
    <source>
        <dbReference type="ARBA" id="ARBA00010800"/>
    </source>
</evidence>
<evidence type="ECO:0000256" key="2">
    <source>
        <dbReference type="ARBA" id="ARBA00022694"/>
    </source>
</evidence>
<dbReference type="EMBL" id="KN846981">
    <property type="protein sequence ID" value="KIW98135.1"/>
    <property type="molecule type" value="Genomic_DNA"/>
</dbReference>
<name>A0A0D2I4F6_CLAB1</name>
<dbReference type="Gene3D" id="3.30.70.3250">
    <property type="entry name" value="Ribonuclease P, Pop5 subunit"/>
    <property type="match status" value="1"/>
</dbReference>
<evidence type="ECO:0000256" key="3">
    <source>
        <dbReference type="SAM" id="MobiDB-lite"/>
    </source>
</evidence>
<dbReference type="GO" id="GO:0005730">
    <property type="term" value="C:nucleolus"/>
    <property type="evidence" value="ECO:0007669"/>
    <property type="project" value="TreeGrafter"/>
</dbReference>
<dbReference type="GO" id="GO:0030681">
    <property type="term" value="C:multimeric ribonuclease P complex"/>
    <property type="evidence" value="ECO:0007669"/>
    <property type="project" value="TreeGrafter"/>
</dbReference>
<evidence type="ECO:0000313" key="5">
    <source>
        <dbReference type="Proteomes" id="UP000053789"/>
    </source>
</evidence>
<proteinExistence type="inferred from homology"/>
<feature type="region of interest" description="Disordered" evidence="3">
    <location>
        <begin position="24"/>
        <end position="43"/>
    </location>
</feature>
<keyword evidence="2" id="KW-0819">tRNA processing</keyword>
<dbReference type="SUPFAM" id="SSF160350">
    <property type="entry name" value="Rnp2-like"/>
    <property type="match status" value="1"/>
</dbReference>
<gene>
    <name evidence="4" type="ORF">Z519_01719</name>
</gene>
<dbReference type="GO" id="GO:0033204">
    <property type="term" value="F:ribonuclease P RNA binding"/>
    <property type="evidence" value="ECO:0007669"/>
    <property type="project" value="TreeGrafter"/>
</dbReference>
<feature type="compositionally biased region" description="Pro residues" evidence="3">
    <location>
        <begin position="132"/>
        <end position="141"/>
    </location>
</feature>
<evidence type="ECO:0000313" key="4">
    <source>
        <dbReference type="EMBL" id="KIW98135.1"/>
    </source>
</evidence>
<comment type="similarity">
    <text evidence="1">Belongs to the eukaryotic/archaeal RNase P protein component 2 family.</text>
</comment>
<dbReference type="OrthoDB" id="24745at2759"/>
<organism evidence="4 5">
    <name type="scientific">Cladophialophora bantiana (strain ATCC 10958 / CBS 173.52 / CDC B-1940 / NIH 8579)</name>
    <name type="common">Xylohypha bantiana</name>
    <dbReference type="NCBI Taxonomy" id="1442370"/>
    <lineage>
        <taxon>Eukaryota</taxon>
        <taxon>Fungi</taxon>
        <taxon>Dikarya</taxon>
        <taxon>Ascomycota</taxon>
        <taxon>Pezizomycotina</taxon>
        <taxon>Eurotiomycetes</taxon>
        <taxon>Chaetothyriomycetidae</taxon>
        <taxon>Chaetothyriales</taxon>
        <taxon>Herpotrichiellaceae</taxon>
        <taxon>Cladophialophora</taxon>
    </lineage>
</organism>
<dbReference type="AlphaFoldDB" id="A0A0D2I4F6"/>
<dbReference type="RefSeq" id="XP_016624804.1">
    <property type="nucleotide sequence ID" value="XM_016759476.1"/>
</dbReference>
<feature type="compositionally biased region" description="Low complexity" evidence="3">
    <location>
        <begin position="24"/>
        <end position="41"/>
    </location>
</feature>